<organism evidence="2 3">
    <name type="scientific">Bradyrhizobium commune</name>
    <dbReference type="NCBI Taxonomy" id="83627"/>
    <lineage>
        <taxon>Bacteria</taxon>
        <taxon>Pseudomonadati</taxon>
        <taxon>Pseudomonadota</taxon>
        <taxon>Alphaproteobacteria</taxon>
        <taxon>Hyphomicrobiales</taxon>
        <taxon>Nitrobacteraceae</taxon>
        <taxon>Bradyrhizobium</taxon>
    </lineage>
</organism>
<dbReference type="Proteomes" id="UP000594621">
    <property type="component" value="Chromosome"/>
</dbReference>
<feature type="region of interest" description="Disordered" evidence="1">
    <location>
        <begin position="1"/>
        <end position="48"/>
    </location>
</feature>
<dbReference type="EMBL" id="CP061379">
    <property type="protein sequence ID" value="QPF90481.1"/>
    <property type="molecule type" value="Genomic_DNA"/>
</dbReference>
<dbReference type="KEGG" id="bcou:IC761_28890"/>
<protein>
    <submittedName>
        <fullName evidence="2">Uncharacterized protein</fullName>
    </submittedName>
</protein>
<proteinExistence type="predicted"/>
<evidence type="ECO:0000313" key="2">
    <source>
        <dbReference type="EMBL" id="QPF90481.1"/>
    </source>
</evidence>
<feature type="compositionally biased region" description="Basic and acidic residues" evidence="1">
    <location>
        <begin position="1"/>
        <end position="22"/>
    </location>
</feature>
<reference evidence="2 3" key="1">
    <citation type="submission" date="2020-09" db="EMBL/GenBank/DDBJ databases">
        <title>Complete genomes of bradyrhizobia occurring on native shrubby legumes in Australia.</title>
        <authorList>
            <person name="Lafay B."/>
        </authorList>
    </citation>
    <scope>NUCLEOTIDE SEQUENCE [LARGE SCALE GENOMIC DNA]</scope>
    <source>
        <strain evidence="2 3">BDV5040</strain>
    </source>
</reference>
<accession>A0A7S9GZ34</accession>
<sequence length="110" mass="12860">MSKVKTPEEKKRLSYEHDRRNTYGENQKSSRKNIPRSKQLSHQDERRSVRQALIGAKGRVVDEAADEAQSQALRKGRMKKLTAFRKSPDRPLGEVIERRLRRRTSDQSDD</sequence>
<evidence type="ECO:0000313" key="3">
    <source>
        <dbReference type="Proteomes" id="UP000594621"/>
    </source>
</evidence>
<dbReference type="RefSeq" id="WP_195800069.1">
    <property type="nucleotide sequence ID" value="NZ_CP061379.1"/>
</dbReference>
<name>A0A7S9GZ34_9BRAD</name>
<gene>
    <name evidence="2" type="ORF">IC761_28890</name>
</gene>
<feature type="compositionally biased region" description="Basic and acidic residues" evidence="1">
    <location>
        <begin position="86"/>
        <end position="110"/>
    </location>
</feature>
<evidence type="ECO:0000256" key="1">
    <source>
        <dbReference type="SAM" id="MobiDB-lite"/>
    </source>
</evidence>
<feature type="compositionally biased region" description="Basic residues" evidence="1">
    <location>
        <begin position="74"/>
        <end position="83"/>
    </location>
</feature>
<feature type="region of interest" description="Disordered" evidence="1">
    <location>
        <begin position="70"/>
        <end position="110"/>
    </location>
</feature>
<keyword evidence="3" id="KW-1185">Reference proteome</keyword>
<dbReference type="AlphaFoldDB" id="A0A7S9GZ34"/>